<dbReference type="InterPro" id="IPR028098">
    <property type="entry name" value="Glyco_trans_4-like_N"/>
</dbReference>
<evidence type="ECO:0000313" key="3">
    <source>
        <dbReference type="EMBL" id="MFA4804828.1"/>
    </source>
</evidence>
<gene>
    <name evidence="3" type="ORF">P8X34_08830</name>
</gene>
<sequence length="376" mass="43328">MGETLKIAFVYDVIYPWVKGGVEKRIYELARRLVKRHEVHIYGYKLWNGKDEIEREGIVYHGTIRPKKLYIMGKRAVLPPLIHALKLIPLFKNEKFDVIDCQASPYFPAYSSKVGATFGDSKLIITWHEFWGRYWLKYLGKAGMLGQVIERELFNLTNNHVAVSLKTKRDLLKAGLRSPIKIIPNGIDFNKIQKIKPAELESDIIFVGRLIREKNVELLLRVVKIIKGEIPDIKAVIIGDGPERKHLEHLTHKLRIQKNVTFLGFLECHDDVIAHIKASKVFAFPSLREGFGIVVLEANASGLPVVIVDHEMNASRDLIVEGRNGFVSKYEDRDFAEKILLALEKRRKIKNVAINIASRYDWEEIVRELEKHYQGF</sequence>
<dbReference type="RefSeq" id="WP_372824074.1">
    <property type="nucleotide sequence ID" value="NZ_JARRIF010000005.1"/>
</dbReference>
<dbReference type="EMBL" id="JARRIG010000005">
    <property type="protein sequence ID" value="MFA4804828.1"/>
    <property type="molecule type" value="Genomic_DNA"/>
</dbReference>
<keyword evidence="3" id="KW-0808">Transferase</keyword>
<dbReference type="PANTHER" id="PTHR45947">
    <property type="entry name" value="SULFOQUINOVOSYL TRANSFERASE SQD2"/>
    <property type="match status" value="1"/>
</dbReference>
<dbReference type="PANTHER" id="PTHR45947:SF3">
    <property type="entry name" value="SULFOQUINOVOSYL TRANSFERASE SQD2"/>
    <property type="match status" value="1"/>
</dbReference>
<dbReference type="Pfam" id="PF00534">
    <property type="entry name" value="Glycos_transf_1"/>
    <property type="match status" value="1"/>
</dbReference>
<organism evidence="3 4">
    <name type="scientific">Pyrococcus kukulkanii</name>
    <dbReference type="NCBI Taxonomy" id="1609559"/>
    <lineage>
        <taxon>Archaea</taxon>
        <taxon>Methanobacteriati</taxon>
        <taxon>Methanobacteriota</taxon>
        <taxon>Thermococci</taxon>
        <taxon>Thermococcales</taxon>
        <taxon>Thermococcaceae</taxon>
        <taxon>Pyrococcus</taxon>
    </lineage>
</organism>
<dbReference type="CDD" id="cd03801">
    <property type="entry name" value="GT4_PimA-like"/>
    <property type="match status" value="1"/>
</dbReference>
<name>A0ABV4T794_9EURY</name>
<reference evidence="3 4" key="1">
    <citation type="submission" date="2023-03" db="EMBL/GenBank/DDBJ databases">
        <title>Speciation in Pyrococcus: adaptation to high temperature as a mechanism.</title>
        <authorList>
            <person name="Gu J."/>
        </authorList>
    </citation>
    <scope>NUCLEOTIDE SEQUENCE [LARGE SCALE GENOMIC DNA]</scope>
    <source>
        <strain evidence="3 4">LMOA34</strain>
    </source>
</reference>
<dbReference type="InterPro" id="IPR001296">
    <property type="entry name" value="Glyco_trans_1"/>
</dbReference>
<protein>
    <submittedName>
        <fullName evidence="3">Glycosyltransferase family 4 protein</fullName>
        <ecNumber evidence="3">2.4.-.-</ecNumber>
    </submittedName>
</protein>
<dbReference type="Gene3D" id="3.40.50.2000">
    <property type="entry name" value="Glycogen Phosphorylase B"/>
    <property type="match status" value="2"/>
</dbReference>
<feature type="domain" description="Glycosyl transferase family 1" evidence="1">
    <location>
        <begin position="192"/>
        <end position="351"/>
    </location>
</feature>
<feature type="domain" description="Glycosyltransferase subfamily 4-like N-terminal" evidence="2">
    <location>
        <begin position="20"/>
        <end position="189"/>
    </location>
</feature>
<dbReference type="EC" id="2.4.-.-" evidence="3"/>
<dbReference type="GO" id="GO:0016757">
    <property type="term" value="F:glycosyltransferase activity"/>
    <property type="evidence" value="ECO:0007669"/>
    <property type="project" value="UniProtKB-KW"/>
</dbReference>
<dbReference type="Proteomes" id="UP001571980">
    <property type="component" value="Unassembled WGS sequence"/>
</dbReference>
<evidence type="ECO:0000259" key="2">
    <source>
        <dbReference type="Pfam" id="PF13439"/>
    </source>
</evidence>
<keyword evidence="4" id="KW-1185">Reference proteome</keyword>
<keyword evidence="3" id="KW-0328">Glycosyltransferase</keyword>
<dbReference type="SUPFAM" id="SSF53756">
    <property type="entry name" value="UDP-Glycosyltransferase/glycogen phosphorylase"/>
    <property type="match status" value="1"/>
</dbReference>
<accession>A0ABV4T794</accession>
<comment type="caution">
    <text evidence="3">The sequence shown here is derived from an EMBL/GenBank/DDBJ whole genome shotgun (WGS) entry which is preliminary data.</text>
</comment>
<evidence type="ECO:0000259" key="1">
    <source>
        <dbReference type="Pfam" id="PF00534"/>
    </source>
</evidence>
<proteinExistence type="predicted"/>
<dbReference type="InterPro" id="IPR050194">
    <property type="entry name" value="Glycosyltransferase_grp1"/>
</dbReference>
<evidence type="ECO:0000313" key="4">
    <source>
        <dbReference type="Proteomes" id="UP001571980"/>
    </source>
</evidence>
<dbReference type="Pfam" id="PF13439">
    <property type="entry name" value="Glyco_transf_4"/>
    <property type="match status" value="1"/>
</dbReference>